<sequence length="40" mass="4544">MGIKKDRLNSVQPVCFKSVVSLLSGDFHVIRKLNLNYKPV</sequence>
<comment type="caution">
    <text evidence="1">The sequence shown here is derived from an EMBL/GenBank/DDBJ whole genome shotgun (WGS) entry which is preliminary data.</text>
</comment>
<dbReference type="STRING" id="525373.HMPREF0766_10485"/>
<gene>
    <name evidence="1" type="ORF">HMPREF0766_10485</name>
</gene>
<dbReference type="AlphaFoldDB" id="D7VHL6"/>
<keyword evidence="2" id="KW-1185">Reference proteome</keyword>
<protein>
    <submittedName>
        <fullName evidence="1">Uncharacterized protein</fullName>
    </submittedName>
</protein>
<dbReference type="HOGENOM" id="CLU_3296710_0_0_10"/>
<evidence type="ECO:0000313" key="2">
    <source>
        <dbReference type="Proteomes" id="UP000006258"/>
    </source>
</evidence>
<proteinExistence type="predicted"/>
<dbReference type="EMBL" id="ACHA02000002">
    <property type="protein sequence ID" value="EFK59568.1"/>
    <property type="molecule type" value="Genomic_DNA"/>
</dbReference>
<name>D7VHL6_SPHSI</name>
<evidence type="ECO:0000313" key="1">
    <source>
        <dbReference type="EMBL" id="EFK59568.1"/>
    </source>
</evidence>
<organism evidence="1 2">
    <name type="scientific">Sphingobacterium spiritivorum ATCC 33861</name>
    <dbReference type="NCBI Taxonomy" id="525373"/>
    <lineage>
        <taxon>Bacteria</taxon>
        <taxon>Pseudomonadati</taxon>
        <taxon>Bacteroidota</taxon>
        <taxon>Sphingobacteriia</taxon>
        <taxon>Sphingobacteriales</taxon>
        <taxon>Sphingobacteriaceae</taxon>
        <taxon>Sphingobacterium</taxon>
    </lineage>
</organism>
<dbReference type="Proteomes" id="UP000006258">
    <property type="component" value="Unassembled WGS sequence"/>
</dbReference>
<accession>D7VHL6</accession>
<reference evidence="1" key="1">
    <citation type="submission" date="2010-07" db="EMBL/GenBank/DDBJ databases">
        <authorList>
            <person name="Muzny D."/>
            <person name="Qin X."/>
            <person name="Buhay C."/>
            <person name="Dugan-Rocha S."/>
            <person name="Ding Y."/>
            <person name="Chen G."/>
            <person name="Hawes A."/>
            <person name="Holder M."/>
            <person name="Jhangiani S."/>
            <person name="Johnson A."/>
            <person name="Khan Z."/>
            <person name="Li Z."/>
            <person name="Liu W."/>
            <person name="Liu X."/>
            <person name="Perez L."/>
            <person name="Shen H."/>
            <person name="Wang Q."/>
            <person name="Watt J."/>
            <person name="Xi L."/>
            <person name="Xin Y."/>
            <person name="Zhou J."/>
            <person name="Deng J."/>
            <person name="Jiang H."/>
            <person name="Liu Y."/>
            <person name="Qu J."/>
            <person name="Song X.-Z."/>
            <person name="Zhang L."/>
            <person name="Villasana D."/>
            <person name="Johnson A."/>
            <person name="Liu J."/>
            <person name="Liyanage D."/>
            <person name="Lorensuhewa L."/>
            <person name="Robinson T."/>
            <person name="Song A."/>
            <person name="Song B.-B."/>
            <person name="Dinh H."/>
            <person name="Thornton R."/>
            <person name="Coyle M."/>
            <person name="Francisco L."/>
            <person name="Jackson L."/>
            <person name="Javaid M."/>
            <person name="Korchina V."/>
            <person name="Kovar C."/>
            <person name="Mata R."/>
            <person name="Mathew T."/>
            <person name="Ngo R."/>
            <person name="Nguyen L."/>
            <person name="Nguyen N."/>
            <person name="Okwuonu G."/>
            <person name="Ongeri F."/>
            <person name="Pham C."/>
            <person name="Simmons D."/>
            <person name="Wilczek-Boney K."/>
            <person name="Hale W."/>
            <person name="Jakkamsetti A."/>
            <person name="Pham P."/>
            <person name="Ruth R."/>
            <person name="San Lucas F."/>
            <person name="Warren J."/>
            <person name="Zhang J."/>
            <person name="Zhao Z."/>
            <person name="Zhou C."/>
            <person name="Zhu D."/>
            <person name="Lee S."/>
            <person name="Bess C."/>
            <person name="Blankenburg K."/>
            <person name="Forbes L."/>
            <person name="Fu Q."/>
            <person name="Gubbala S."/>
            <person name="Hirani K."/>
            <person name="Jayaseelan J.C."/>
            <person name="Lara F."/>
            <person name="Munidasa M."/>
            <person name="Palculict T."/>
            <person name="Patil S."/>
            <person name="Pu L.-L."/>
            <person name="Saada N."/>
            <person name="Tang L."/>
            <person name="Weissenberger G."/>
            <person name="Zhu Y."/>
            <person name="Hemphill L."/>
            <person name="Shang Y."/>
            <person name="Youmans B."/>
            <person name="Ayvaz T."/>
            <person name="Ross M."/>
            <person name="Santibanez J."/>
            <person name="Aqrawi P."/>
            <person name="Gross S."/>
            <person name="Joshi V."/>
            <person name="Fowler G."/>
            <person name="Nazareth L."/>
            <person name="Reid J."/>
            <person name="Worley K."/>
            <person name="Petrosino J."/>
            <person name="Highlander S."/>
            <person name="Gibbs R."/>
        </authorList>
    </citation>
    <scope>NUCLEOTIDE SEQUENCE [LARGE SCALE GENOMIC DNA]</scope>
    <source>
        <strain evidence="1">ATCC 33861</strain>
    </source>
</reference>